<organism evidence="1 2">
    <name type="scientific">Gracilariopsis chorda</name>
    <dbReference type="NCBI Taxonomy" id="448386"/>
    <lineage>
        <taxon>Eukaryota</taxon>
        <taxon>Rhodophyta</taxon>
        <taxon>Florideophyceae</taxon>
        <taxon>Rhodymeniophycidae</taxon>
        <taxon>Gracilariales</taxon>
        <taxon>Gracilariaceae</taxon>
        <taxon>Gracilariopsis</taxon>
    </lineage>
</organism>
<comment type="caution">
    <text evidence="1">The sequence shown here is derived from an EMBL/GenBank/DDBJ whole genome shotgun (WGS) entry which is preliminary data.</text>
</comment>
<accession>A0A2V3IPK7</accession>
<sequence length="112" mass="12373">MERALSSQRMVNLFEIALAECCCLAGTLQPDKFRIEQLDDGIHVRAFTPNAPHFAEACRLPEKAVSSHEALMTILILERRSIPGCHFALSVALQTNNVAPISMNESFGDQSM</sequence>
<dbReference type="Proteomes" id="UP000247409">
    <property type="component" value="Unassembled WGS sequence"/>
</dbReference>
<dbReference type="AlphaFoldDB" id="A0A2V3IPK7"/>
<proteinExistence type="predicted"/>
<dbReference type="EMBL" id="NBIV01000104">
    <property type="protein sequence ID" value="PXF44021.1"/>
    <property type="molecule type" value="Genomic_DNA"/>
</dbReference>
<evidence type="ECO:0000313" key="1">
    <source>
        <dbReference type="EMBL" id="PXF44021.1"/>
    </source>
</evidence>
<keyword evidence="2" id="KW-1185">Reference proteome</keyword>
<gene>
    <name evidence="1" type="ORF">BWQ96_06254</name>
</gene>
<evidence type="ECO:0000313" key="2">
    <source>
        <dbReference type="Proteomes" id="UP000247409"/>
    </source>
</evidence>
<protein>
    <submittedName>
        <fullName evidence="1">Uncharacterized protein</fullName>
    </submittedName>
</protein>
<name>A0A2V3IPK7_9FLOR</name>
<reference evidence="1 2" key="1">
    <citation type="journal article" date="2018" name="Mol. Biol. Evol.">
        <title>Analysis of the draft genome of the red seaweed Gracilariopsis chorda provides insights into genome size evolution in Rhodophyta.</title>
        <authorList>
            <person name="Lee J."/>
            <person name="Yang E.C."/>
            <person name="Graf L."/>
            <person name="Yang J.H."/>
            <person name="Qiu H."/>
            <person name="Zel Zion U."/>
            <person name="Chan C.X."/>
            <person name="Stephens T.G."/>
            <person name="Weber A.P.M."/>
            <person name="Boo G.H."/>
            <person name="Boo S.M."/>
            <person name="Kim K.M."/>
            <person name="Shin Y."/>
            <person name="Jung M."/>
            <person name="Lee S.J."/>
            <person name="Yim H.S."/>
            <person name="Lee J.H."/>
            <person name="Bhattacharya D."/>
            <person name="Yoon H.S."/>
        </authorList>
    </citation>
    <scope>NUCLEOTIDE SEQUENCE [LARGE SCALE GENOMIC DNA]</scope>
    <source>
        <strain evidence="1 2">SKKU-2015</strain>
        <tissue evidence="1">Whole body</tissue>
    </source>
</reference>